<reference evidence="2" key="5">
    <citation type="journal article" date="2021" name="G3 (Bethesda)">
        <title>Aegilops tauschii genome assembly Aet v5.0 features greater sequence contiguity and improved annotation.</title>
        <authorList>
            <person name="Wang L."/>
            <person name="Zhu T."/>
            <person name="Rodriguez J.C."/>
            <person name="Deal K.R."/>
            <person name="Dubcovsky J."/>
            <person name="McGuire P.E."/>
            <person name="Lux T."/>
            <person name="Spannagl M."/>
            <person name="Mayer K.F.X."/>
            <person name="Baldrich P."/>
            <person name="Meyers B.C."/>
            <person name="Huo N."/>
            <person name="Gu Y.Q."/>
            <person name="Zhou H."/>
            <person name="Devos K.M."/>
            <person name="Bennetzen J.L."/>
            <person name="Unver T."/>
            <person name="Budak H."/>
            <person name="Gulick P.J."/>
            <person name="Galiba G."/>
            <person name="Kalapos B."/>
            <person name="Nelson D.R."/>
            <person name="Li P."/>
            <person name="You F.M."/>
            <person name="Luo M.C."/>
            <person name="Dvorak J."/>
        </authorList>
    </citation>
    <scope>NUCLEOTIDE SEQUENCE [LARGE SCALE GENOMIC DNA]</scope>
    <source>
        <strain evidence="2">cv. AL8/78</strain>
    </source>
</reference>
<evidence type="ECO:0000313" key="2">
    <source>
        <dbReference type="EnsemblPlants" id="AET3Gv20088000.2"/>
    </source>
</evidence>
<dbReference type="Gramene" id="AET3Gv20088000.2">
    <property type="protein sequence ID" value="AET3Gv20088000.2"/>
    <property type="gene ID" value="AET3Gv20088000"/>
</dbReference>
<sequence length="54" mass="6134">MAHMKNNIQALCFVVLLMMSSTLWSCEATARNQGVQLDCGLHVRLSEHARHQRP</sequence>
<reference evidence="3" key="1">
    <citation type="journal article" date="2014" name="Science">
        <title>Ancient hybridizations among the ancestral genomes of bread wheat.</title>
        <authorList>
            <consortium name="International Wheat Genome Sequencing Consortium,"/>
            <person name="Marcussen T."/>
            <person name="Sandve S.R."/>
            <person name="Heier L."/>
            <person name="Spannagl M."/>
            <person name="Pfeifer M."/>
            <person name="Jakobsen K.S."/>
            <person name="Wulff B.B."/>
            <person name="Steuernagel B."/>
            <person name="Mayer K.F."/>
            <person name="Olsen O.A."/>
        </authorList>
    </citation>
    <scope>NUCLEOTIDE SEQUENCE [LARGE SCALE GENOMIC DNA]</scope>
    <source>
        <strain evidence="3">cv. AL8/78</strain>
    </source>
</reference>
<dbReference type="AlphaFoldDB" id="A0A453DUC8"/>
<proteinExistence type="predicted"/>
<keyword evidence="3" id="KW-1185">Reference proteome</keyword>
<feature type="signal peptide" evidence="1">
    <location>
        <begin position="1"/>
        <end position="25"/>
    </location>
</feature>
<feature type="chain" id="PRO_5019405742" evidence="1">
    <location>
        <begin position="26"/>
        <end position="54"/>
    </location>
</feature>
<evidence type="ECO:0000256" key="1">
    <source>
        <dbReference type="SAM" id="SignalP"/>
    </source>
</evidence>
<keyword evidence="1" id="KW-0732">Signal</keyword>
<dbReference type="Proteomes" id="UP000015105">
    <property type="component" value="Chromosome 3D"/>
</dbReference>
<protein>
    <submittedName>
        <fullName evidence="2">Uncharacterized protein</fullName>
    </submittedName>
</protein>
<reference evidence="3" key="2">
    <citation type="journal article" date="2017" name="Nat. Plants">
        <title>The Aegilops tauschii genome reveals multiple impacts of transposons.</title>
        <authorList>
            <person name="Zhao G."/>
            <person name="Zou C."/>
            <person name="Li K."/>
            <person name="Wang K."/>
            <person name="Li T."/>
            <person name="Gao L."/>
            <person name="Zhang X."/>
            <person name="Wang H."/>
            <person name="Yang Z."/>
            <person name="Liu X."/>
            <person name="Jiang W."/>
            <person name="Mao L."/>
            <person name="Kong X."/>
            <person name="Jiao Y."/>
            <person name="Jia J."/>
        </authorList>
    </citation>
    <scope>NUCLEOTIDE SEQUENCE [LARGE SCALE GENOMIC DNA]</scope>
    <source>
        <strain evidence="3">cv. AL8/78</strain>
    </source>
</reference>
<name>A0A453DUC8_AEGTS</name>
<dbReference type="EnsemblPlants" id="AET3Gv20088000.2">
    <property type="protein sequence ID" value="AET3Gv20088000.2"/>
    <property type="gene ID" value="AET3Gv20088000"/>
</dbReference>
<evidence type="ECO:0000313" key="3">
    <source>
        <dbReference type="Proteomes" id="UP000015105"/>
    </source>
</evidence>
<accession>A0A453DUC8</accession>
<organism evidence="2 3">
    <name type="scientific">Aegilops tauschii subsp. strangulata</name>
    <name type="common">Goatgrass</name>
    <dbReference type="NCBI Taxonomy" id="200361"/>
    <lineage>
        <taxon>Eukaryota</taxon>
        <taxon>Viridiplantae</taxon>
        <taxon>Streptophyta</taxon>
        <taxon>Embryophyta</taxon>
        <taxon>Tracheophyta</taxon>
        <taxon>Spermatophyta</taxon>
        <taxon>Magnoliopsida</taxon>
        <taxon>Liliopsida</taxon>
        <taxon>Poales</taxon>
        <taxon>Poaceae</taxon>
        <taxon>BOP clade</taxon>
        <taxon>Pooideae</taxon>
        <taxon>Triticodae</taxon>
        <taxon>Triticeae</taxon>
        <taxon>Triticinae</taxon>
        <taxon>Aegilops</taxon>
    </lineage>
</organism>
<reference evidence="2" key="4">
    <citation type="submission" date="2019-03" db="UniProtKB">
        <authorList>
            <consortium name="EnsemblPlants"/>
        </authorList>
    </citation>
    <scope>IDENTIFICATION</scope>
</reference>
<reference evidence="2" key="3">
    <citation type="journal article" date="2017" name="Nature">
        <title>Genome sequence of the progenitor of the wheat D genome Aegilops tauschii.</title>
        <authorList>
            <person name="Luo M.C."/>
            <person name="Gu Y.Q."/>
            <person name="Puiu D."/>
            <person name="Wang H."/>
            <person name="Twardziok S.O."/>
            <person name="Deal K.R."/>
            <person name="Huo N."/>
            <person name="Zhu T."/>
            <person name="Wang L."/>
            <person name="Wang Y."/>
            <person name="McGuire P.E."/>
            <person name="Liu S."/>
            <person name="Long H."/>
            <person name="Ramasamy R.K."/>
            <person name="Rodriguez J.C."/>
            <person name="Van S.L."/>
            <person name="Yuan L."/>
            <person name="Wang Z."/>
            <person name="Xia Z."/>
            <person name="Xiao L."/>
            <person name="Anderson O.D."/>
            <person name="Ouyang S."/>
            <person name="Liang Y."/>
            <person name="Zimin A.V."/>
            <person name="Pertea G."/>
            <person name="Qi P."/>
            <person name="Bennetzen J.L."/>
            <person name="Dai X."/>
            <person name="Dawson M.W."/>
            <person name="Muller H.G."/>
            <person name="Kugler K."/>
            <person name="Rivarola-Duarte L."/>
            <person name="Spannagl M."/>
            <person name="Mayer K.F.X."/>
            <person name="Lu F.H."/>
            <person name="Bevan M.W."/>
            <person name="Leroy P."/>
            <person name="Li P."/>
            <person name="You F.M."/>
            <person name="Sun Q."/>
            <person name="Liu Z."/>
            <person name="Lyons E."/>
            <person name="Wicker T."/>
            <person name="Salzberg S.L."/>
            <person name="Devos K.M."/>
            <person name="Dvorak J."/>
        </authorList>
    </citation>
    <scope>NUCLEOTIDE SEQUENCE [LARGE SCALE GENOMIC DNA]</scope>
    <source>
        <strain evidence="2">cv. AL8/78</strain>
    </source>
</reference>